<dbReference type="Pfam" id="PF07510">
    <property type="entry name" value="GmrSD_C"/>
    <property type="match status" value="1"/>
</dbReference>
<dbReference type="Proteomes" id="UP000283374">
    <property type="component" value="Unassembled WGS sequence"/>
</dbReference>
<evidence type="ECO:0000313" key="4">
    <source>
        <dbReference type="EMBL" id="RHA37084.1"/>
    </source>
</evidence>
<keyword evidence="2" id="KW-1133">Transmembrane helix</keyword>
<evidence type="ECO:0000256" key="1">
    <source>
        <dbReference type="SAM" id="MobiDB-lite"/>
    </source>
</evidence>
<feature type="region of interest" description="Disordered" evidence="1">
    <location>
        <begin position="1"/>
        <end position="29"/>
    </location>
</feature>
<feature type="domain" description="GmrSD restriction endonucleases C-terminal" evidence="3">
    <location>
        <begin position="132"/>
        <end position="248"/>
    </location>
</feature>
<name>A0A413RH23_9CELL</name>
<accession>A0A413RH23</accession>
<reference evidence="4 5" key="1">
    <citation type="submission" date="2018-08" db="EMBL/GenBank/DDBJ databases">
        <title>Cellulomonas rhizosphaerae sp. nov., a novel actinomycete isolated from soil.</title>
        <authorList>
            <person name="Tian Y."/>
        </authorList>
    </citation>
    <scope>NUCLEOTIDE SEQUENCE [LARGE SCALE GENOMIC DNA]</scope>
    <source>
        <strain evidence="4 5">NEAU-TCZ24</strain>
    </source>
</reference>
<dbReference type="PANTHER" id="PTHR24094:SF15">
    <property type="entry name" value="AMP-DEPENDENT SYNTHETASE_LIGASE DOMAIN-CONTAINING PROTEIN-RELATED"/>
    <property type="match status" value="1"/>
</dbReference>
<evidence type="ECO:0000259" key="3">
    <source>
        <dbReference type="Pfam" id="PF07510"/>
    </source>
</evidence>
<keyword evidence="2" id="KW-0812">Transmembrane</keyword>
<keyword evidence="4" id="KW-0255">Endonuclease</keyword>
<organism evidence="4 5">
    <name type="scientific">Cellulomonas rhizosphaerae</name>
    <dbReference type="NCBI Taxonomy" id="2293719"/>
    <lineage>
        <taxon>Bacteria</taxon>
        <taxon>Bacillati</taxon>
        <taxon>Actinomycetota</taxon>
        <taxon>Actinomycetes</taxon>
        <taxon>Micrococcales</taxon>
        <taxon>Cellulomonadaceae</taxon>
        <taxon>Cellulomonas</taxon>
    </lineage>
</organism>
<dbReference type="OrthoDB" id="5196645at2"/>
<keyword evidence="4" id="KW-0540">Nuclease</keyword>
<keyword evidence="2" id="KW-0472">Membrane</keyword>
<gene>
    <name evidence="4" type="ORF">D1825_17480</name>
</gene>
<feature type="transmembrane region" description="Helical" evidence="2">
    <location>
        <begin position="40"/>
        <end position="60"/>
    </location>
</feature>
<dbReference type="AlphaFoldDB" id="A0A413RH23"/>
<keyword evidence="5" id="KW-1185">Reference proteome</keyword>
<dbReference type="InterPro" id="IPR011089">
    <property type="entry name" value="GmrSD_C"/>
</dbReference>
<dbReference type="GO" id="GO:0004519">
    <property type="term" value="F:endonuclease activity"/>
    <property type="evidence" value="ECO:0007669"/>
    <property type="project" value="UniProtKB-KW"/>
</dbReference>
<dbReference type="PANTHER" id="PTHR24094">
    <property type="entry name" value="SECRETED PROTEIN"/>
    <property type="match status" value="1"/>
</dbReference>
<keyword evidence="4" id="KW-0378">Hydrolase</keyword>
<evidence type="ECO:0000256" key="2">
    <source>
        <dbReference type="SAM" id="Phobius"/>
    </source>
</evidence>
<sequence length="257" mass="27345">MQVSLSGRRRPDQDLEPTTGGSAAPAAERARHGRRVRARWVWAGLLACCLVVGLGGPWWLRTRAAAQFPVAAADLADARAALTALPVRAPASSDGYERAQFGAAWGDEDHNGCDTRNDVLARDLTAPVVEECVVLRGTLDDPYTGTRIAFARGSGSAAVQIDHVVALADAWQTGAASWSAARRRSFANDPANLLAVDGGANQDKGASDASAWLPPSVGYRCVYVLRQVRVKAAYGLWVTPDERSALARELGRCVIGR</sequence>
<comment type="caution">
    <text evidence="4">The sequence shown here is derived from an EMBL/GenBank/DDBJ whole genome shotgun (WGS) entry which is preliminary data.</text>
</comment>
<protein>
    <submittedName>
        <fullName evidence="4">HNH endonuclease</fullName>
    </submittedName>
</protein>
<evidence type="ECO:0000313" key="5">
    <source>
        <dbReference type="Proteomes" id="UP000283374"/>
    </source>
</evidence>
<proteinExistence type="predicted"/>
<dbReference type="EMBL" id="QWKP01000223">
    <property type="protein sequence ID" value="RHA37084.1"/>
    <property type="molecule type" value="Genomic_DNA"/>
</dbReference>